<dbReference type="SMART" id="SM00418">
    <property type="entry name" value="HTH_ARSR"/>
    <property type="match status" value="1"/>
</dbReference>
<reference evidence="3" key="1">
    <citation type="submission" date="2010-03" db="EMBL/GenBank/DDBJ databases">
        <title>Complete sequence of Mobiluncus curtisii ATCC 43063.</title>
        <authorList>
            <person name="Muzny D."/>
            <person name="Qin X."/>
            <person name="Deng J."/>
            <person name="Jiang H."/>
            <person name="Liu Y."/>
            <person name="Qu J."/>
            <person name="Song X.-Z."/>
            <person name="Zhang L."/>
            <person name="Thornton R."/>
            <person name="Coyle M."/>
            <person name="Francisco L."/>
            <person name="Jackson L."/>
            <person name="Javaid M."/>
            <person name="Korchina V."/>
            <person name="Kovar C."/>
            <person name="Mata R."/>
            <person name="Mathew T."/>
            <person name="Ngo R."/>
            <person name="Nguyen L."/>
            <person name="Nguyen N."/>
            <person name="Okwuonu G."/>
            <person name="Ongeri F."/>
            <person name="Pham C."/>
            <person name="Simmons D."/>
            <person name="Wilczek-Boney K."/>
            <person name="Hale W."/>
            <person name="Jakkamsetti A."/>
            <person name="Pham P."/>
            <person name="Ruth R."/>
            <person name="San Lucas F."/>
            <person name="Warren J."/>
            <person name="Zhang J."/>
            <person name="Zhao Z."/>
            <person name="Zhou C."/>
            <person name="Zhu D."/>
            <person name="Lee S."/>
            <person name="Bess C."/>
            <person name="Blankenburg K."/>
            <person name="Forbes L."/>
            <person name="Fu Q."/>
            <person name="Gubbala S."/>
            <person name="Hirani K."/>
            <person name="Jayaseelan J.C."/>
            <person name="Lara F."/>
            <person name="Munidasa M."/>
            <person name="Palculict T."/>
            <person name="Patil S."/>
            <person name="Pu L.-L."/>
            <person name="Saada N."/>
            <person name="Tang L."/>
            <person name="Weissenberger G."/>
            <person name="Zhu Y."/>
            <person name="Hemphill L."/>
            <person name="Shang Y."/>
            <person name="Youmans B."/>
            <person name="Ayvaz T."/>
            <person name="Ross M."/>
            <person name="Santibanez J."/>
            <person name="Aqrawi P."/>
            <person name="Gross S."/>
            <person name="Joshi V."/>
            <person name="Fowler G."/>
            <person name="Nazareth L."/>
            <person name="Reid J."/>
            <person name="Worley K."/>
            <person name="Petrosino J."/>
            <person name="Highlander S."/>
            <person name="Gibbs R."/>
            <person name="Gibbs R."/>
        </authorList>
    </citation>
    <scope>NUCLEOTIDE SEQUENCE [LARGE SCALE GENOMIC DNA]</scope>
    <source>
        <strain evidence="3">ATCC 19194</strain>
    </source>
</reference>
<dbReference type="NCBIfam" id="NF033788">
    <property type="entry name" value="HTH_metalloreg"/>
    <property type="match status" value="1"/>
</dbReference>
<dbReference type="PROSITE" id="PS50987">
    <property type="entry name" value="HTH_ARSR_2"/>
    <property type="match status" value="1"/>
</dbReference>
<dbReference type="PRINTS" id="PR00778">
    <property type="entry name" value="HTHARSR"/>
</dbReference>
<name>D4XS03_ACIHA</name>
<evidence type="ECO:0000313" key="2">
    <source>
        <dbReference type="EMBL" id="EFF82020.1"/>
    </source>
</evidence>
<dbReference type="CDD" id="cd00090">
    <property type="entry name" value="HTH_ARSR"/>
    <property type="match status" value="1"/>
</dbReference>
<accession>D4XS03</accession>
<organism evidence="2 3">
    <name type="scientific">Acinetobacter haemolyticus ATCC 19194</name>
    <dbReference type="NCBI Taxonomy" id="707232"/>
    <lineage>
        <taxon>Bacteria</taxon>
        <taxon>Pseudomonadati</taxon>
        <taxon>Pseudomonadota</taxon>
        <taxon>Gammaproteobacteria</taxon>
        <taxon>Moraxellales</taxon>
        <taxon>Moraxellaceae</taxon>
        <taxon>Acinetobacter</taxon>
    </lineage>
</organism>
<dbReference type="HOGENOM" id="CLU_097806_0_2_6"/>
<dbReference type="InterPro" id="IPR011991">
    <property type="entry name" value="ArsR-like_HTH"/>
</dbReference>
<proteinExistence type="predicted"/>
<sequence length="127" mass="14711">MTCVFFELILSYMAKYDSQLDLLFNALSDPTRRAILTRLSHGDATTTSLAEEHAMALPSFLKHLRKLEEAGLITTLKNGRVRTYALSPNALNPVQHWLHQQQTMWETRLNQLEDYALNLQRKRKNEP</sequence>
<gene>
    <name evidence="2" type="ORF">HMP0015_2495</name>
</gene>
<dbReference type="AlphaFoldDB" id="D4XS03"/>
<comment type="caution">
    <text evidence="2">The sequence shown here is derived from an EMBL/GenBank/DDBJ whole genome shotgun (WGS) entry which is preliminary data.</text>
</comment>
<dbReference type="InterPro" id="IPR036388">
    <property type="entry name" value="WH-like_DNA-bd_sf"/>
</dbReference>
<dbReference type="PANTHER" id="PTHR38600">
    <property type="entry name" value="TRANSCRIPTIONAL REGULATORY PROTEIN"/>
    <property type="match status" value="1"/>
</dbReference>
<dbReference type="PANTHER" id="PTHR38600:SF2">
    <property type="entry name" value="SLL0088 PROTEIN"/>
    <property type="match status" value="1"/>
</dbReference>
<evidence type="ECO:0000259" key="1">
    <source>
        <dbReference type="PROSITE" id="PS50987"/>
    </source>
</evidence>
<dbReference type="GO" id="GO:0003700">
    <property type="term" value="F:DNA-binding transcription factor activity"/>
    <property type="evidence" value="ECO:0007669"/>
    <property type="project" value="InterPro"/>
</dbReference>
<feature type="domain" description="HTH arsR-type" evidence="1">
    <location>
        <begin position="12"/>
        <end position="106"/>
    </location>
</feature>
<dbReference type="EMBL" id="ADMT01000192">
    <property type="protein sequence ID" value="EFF82020.1"/>
    <property type="molecule type" value="Genomic_DNA"/>
</dbReference>
<dbReference type="InterPro" id="IPR001845">
    <property type="entry name" value="HTH_ArsR_DNA-bd_dom"/>
</dbReference>
<dbReference type="SUPFAM" id="SSF46785">
    <property type="entry name" value="Winged helix' DNA-binding domain"/>
    <property type="match status" value="1"/>
</dbReference>
<dbReference type="Pfam" id="PF12840">
    <property type="entry name" value="HTH_20"/>
    <property type="match status" value="1"/>
</dbReference>
<evidence type="ECO:0000313" key="3">
    <source>
        <dbReference type="Proteomes" id="UP000003085"/>
    </source>
</evidence>
<dbReference type="InterPro" id="IPR036390">
    <property type="entry name" value="WH_DNA-bd_sf"/>
</dbReference>
<protein>
    <submittedName>
        <fullName evidence="2">Transcriptional regulator, ArsR family</fullName>
    </submittedName>
</protein>
<dbReference type="Gene3D" id="1.10.10.10">
    <property type="entry name" value="Winged helix-like DNA-binding domain superfamily/Winged helix DNA-binding domain"/>
    <property type="match status" value="1"/>
</dbReference>
<dbReference type="Proteomes" id="UP000003085">
    <property type="component" value="Unassembled WGS sequence"/>
</dbReference>